<evidence type="ECO:0000313" key="2">
    <source>
        <dbReference type="Proteomes" id="UP000013909"/>
    </source>
</evidence>
<comment type="caution">
    <text evidence="1">The sequence shown here is derived from an EMBL/GenBank/DDBJ whole genome shotgun (WGS) entry which is preliminary data.</text>
</comment>
<protein>
    <submittedName>
        <fullName evidence="1">Uncharacterized protein</fullName>
    </submittedName>
</protein>
<dbReference type="RefSeq" id="WP_010855665.1">
    <property type="nucleotide sequence ID" value="NZ_AQHR01000091.1"/>
</dbReference>
<keyword evidence="2" id="KW-1185">Reference proteome</keyword>
<reference evidence="1 2" key="1">
    <citation type="submission" date="2013-02" db="EMBL/GenBank/DDBJ databases">
        <title>A novel strain isolated from Lonar lake, Maharashtra, India.</title>
        <authorList>
            <person name="Singh A."/>
        </authorList>
    </citation>
    <scope>NUCLEOTIDE SEQUENCE [LARGE SCALE GENOMIC DNA]</scope>
    <source>
        <strain evidence="1 2">AK24</strain>
    </source>
</reference>
<dbReference type="Proteomes" id="UP000013909">
    <property type="component" value="Unassembled WGS sequence"/>
</dbReference>
<dbReference type="OrthoDB" id="824384at2"/>
<sequence length="191" mass="21701">MGKQDIQEKFTLQELALFLKEEVYVIGADQEKLLFSDRLKKQISLPLSSSGSVNEPVEEYEEEAYQLPYEGQFTKKILVVYSGTNLPVELKEFLLKILSAVDCKLPDIALTSENALKVTGESGIPSLNPEKIIVFGKIDNPIQRLRKIPYELVSDGESELLFADSLEELNESTDLKRKLWKSMQTLFNIKK</sequence>
<dbReference type="EMBL" id="AQHR01000091">
    <property type="protein sequence ID" value="EON75945.1"/>
    <property type="molecule type" value="Genomic_DNA"/>
</dbReference>
<name>R7ZPB8_9BACT</name>
<organism evidence="1 2">
    <name type="scientific">Lunatimonas lonarensis</name>
    <dbReference type="NCBI Taxonomy" id="1232681"/>
    <lineage>
        <taxon>Bacteria</taxon>
        <taxon>Pseudomonadati</taxon>
        <taxon>Bacteroidota</taxon>
        <taxon>Cytophagia</taxon>
        <taxon>Cytophagales</taxon>
        <taxon>Cyclobacteriaceae</taxon>
    </lineage>
</organism>
<dbReference type="AlphaFoldDB" id="R7ZPB8"/>
<proteinExistence type="predicted"/>
<gene>
    <name evidence="1" type="ORF">ADIS_3533</name>
</gene>
<accession>R7ZPB8</accession>
<evidence type="ECO:0000313" key="1">
    <source>
        <dbReference type="EMBL" id="EON75945.1"/>
    </source>
</evidence>
<dbReference type="STRING" id="1232681.ADIS_3533"/>